<evidence type="ECO:0000313" key="2">
    <source>
        <dbReference type="EMBL" id="MBB5039820.1"/>
    </source>
</evidence>
<evidence type="ECO:0000256" key="1">
    <source>
        <dbReference type="SAM" id="SignalP"/>
    </source>
</evidence>
<comment type="caution">
    <text evidence="2">The sequence shown here is derived from an EMBL/GenBank/DDBJ whole genome shotgun (WGS) entry which is preliminary data.</text>
</comment>
<evidence type="ECO:0008006" key="4">
    <source>
        <dbReference type="Google" id="ProtNLM"/>
    </source>
</evidence>
<dbReference type="EMBL" id="JACHIF010000010">
    <property type="protein sequence ID" value="MBB5039820.1"/>
    <property type="molecule type" value="Genomic_DNA"/>
</dbReference>
<name>A0A7W7YP87_9BACT</name>
<feature type="signal peptide" evidence="1">
    <location>
        <begin position="1"/>
        <end position="20"/>
    </location>
</feature>
<dbReference type="AlphaFoldDB" id="A0A7W7YP87"/>
<dbReference type="Proteomes" id="UP000534294">
    <property type="component" value="Unassembled WGS sequence"/>
</dbReference>
<proteinExistence type="predicted"/>
<dbReference type="RefSeq" id="WP_184211950.1">
    <property type="nucleotide sequence ID" value="NZ_JACHIF010000010.1"/>
</dbReference>
<evidence type="ECO:0000313" key="3">
    <source>
        <dbReference type="Proteomes" id="UP000534294"/>
    </source>
</evidence>
<accession>A0A7W7YP87</accession>
<keyword evidence="1" id="KW-0732">Signal</keyword>
<organism evidence="2 3">
    <name type="scientific">Prosthecobacter dejongeii</name>
    <dbReference type="NCBI Taxonomy" id="48465"/>
    <lineage>
        <taxon>Bacteria</taxon>
        <taxon>Pseudomonadati</taxon>
        <taxon>Verrucomicrobiota</taxon>
        <taxon>Verrucomicrobiia</taxon>
        <taxon>Verrucomicrobiales</taxon>
        <taxon>Verrucomicrobiaceae</taxon>
        <taxon>Prosthecobacter</taxon>
    </lineage>
</organism>
<reference evidence="2 3" key="1">
    <citation type="submission" date="2020-08" db="EMBL/GenBank/DDBJ databases">
        <title>Genomic Encyclopedia of Type Strains, Phase IV (KMG-IV): sequencing the most valuable type-strain genomes for metagenomic binning, comparative biology and taxonomic classification.</title>
        <authorList>
            <person name="Goeker M."/>
        </authorList>
    </citation>
    <scope>NUCLEOTIDE SEQUENCE [LARGE SCALE GENOMIC DNA]</scope>
    <source>
        <strain evidence="2 3">DSM 12251</strain>
    </source>
</reference>
<sequence>MKNLFATLSAMALLATTAQGAVLGRFDFNHLASVTSANEASCISPCIDVTDLDACCLTEGLRTAGGPDGSAFRTYSGWDRNPSDASEYLNRSGLWQWPKTLAFEVQAGATSLGTLSGLSVDVKRPYLSSPDTIMASIFWADSAGVIQQRNSGPVSLAAATGWTALDFDFAQGSAPLPFGTEYSGETFNVELYAWGGSGGALYLDNVTLTGDCAPIPEPGGAMLIGMSGLVLLLRRRLR</sequence>
<keyword evidence="3" id="KW-1185">Reference proteome</keyword>
<gene>
    <name evidence="2" type="ORF">HNQ64_004098</name>
</gene>
<feature type="chain" id="PRO_5031171689" description="PEP-CTERM protein-sorting domain-containing protein" evidence="1">
    <location>
        <begin position="21"/>
        <end position="238"/>
    </location>
</feature>
<protein>
    <recommendedName>
        <fullName evidence="4">PEP-CTERM protein-sorting domain-containing protein</fullName>
    </recommendedName>
</protein>